<keyword evidence="17" id="KW-1185">Reference proteome</keyword>
<keyword evidence="2" id="KW-0813">Transport</keyword>
<dbReference type="CDD" id="cd00212">
    <property type="entry name" value="PTS_IIB_glc"/>
    <property type="match status" value="1"/>
</dbReference>
<dbReference type="InterPro" id="IPR010974">
    <property type="entry name" value="PTS_IIBC_nag"/>
</dbReference>
<keyword evidence="7 12" id="KW-0812">Transmembrane</keyword>
<evidence type="ECO:0000256" key="11">
    <source>
        <dbReference type="PROSITE-ProRule" id="PRU00421"/>
    </source>
</evidence>
<keyword evidence="8" id="KW-0418">Kinase</keyword>
<dbReference type="NCBIfam" id="TIGR00826">
    <property type="entry name" value="EIIB_glc"/>
    <property type="match status" value="1"/>
</dbReference>
<feature type="active site" description="Phosphocysteine intermediate; for EIIB activity" evidence="11">
    <location>
        <position position="461"/>
    </location>
</feature>
<dbReference type="Pfam" id="PF00367">
    <property type="entry name" value="PTS_EIIB"/>
    <property type="match status" value="1"/>
</dbReference>
<evidence type="ECO:0000256" key="8">
    <source>
        <dbReference type="ARBA" id="ARBA00022777"/>
    </source>
</evidence>
<dbReference type="GO" id="GO:0009401">
    <property type="term" value="P:phosphoenolpyruvate-dependent sugar phosphotransferase system"/>
    <property type="evidence" value="ECO:0007669"/>
    <property type="project" value="UniProtKB-KW"/>
</dbReference>
<organism evidence="16 17">
    <name type="scientific">Corynebacterium frankenforstense DSM 45800</name>
    <dbReference type="NCBI Taxonomy" id="1437875"/>
    <lineage>
        <taxon>Bacteria</taxon>
        <taxon>Bacillati</taxon>
        <taxon>Actinomycetota</taxon>
        <taxon>Actinomycetes</taxon>
        <taxon>Mycobacteriales</taxon>
        <taxon>Corynebacteriaceae</taxon>
        <taxon>Corynebacterium</taxon>
    </lineage>
</organism>
<dbReference type="Pfam" id="PF00358">
    <property type="entry name" value="PTS_EIIA_1"/>
    <property type="match status" value="1"/>
</dbReference>
<gene>
    <name evidence="16" type="ORF">CFRA_10205</name>
</gene>
<name>A0A1L7CUN4_9CORY</name>
<feature type="transmembrane region" description="Helical" evidence="12">
    <location>
        <begin position="309"/>
        <end position="326"/>
    </location>
</feature>
<dbReference type="OrthoDB" id="9797715at2"/>
<evidence type="ECO:0000256" key="7">
    <source>
        <dbReference type="ARBA" id="ARBA00022692"/>
    </source>
</evidence>
<keyword evidence="9 12" id="KW-1133">Transmembrane helix</keyword>
<evidence type="ECO:0000256" key="9">
    <source>
        <dbReference type="ARBA" id="ARBA00022989"/>
    </source>
</evidence>
<dbReference type="InterPro" id="IPR013013">
    <property type="entry name" value="PTS_EIIC_1"/>
</dbReference>
<feature type="transmembrane region" description="Helical" evidence="12">
    <location>
        <begin position="164"/>
        <end position="184"/>
    </location>
</feature>
<dbReference type="SUPFAM" id="SSF55604">
    <property type="entry name" value="Glucose permease domain IIB"/>
    <property type="match status" value="1"/>
</dbReference>
<dbReference type="GO" id="GO:0015572">
    <property type="term" value="F:N-acetylglucosamine transmembrane transporter activity"/>
    <property type="evidence" value="ECO:0007669"/>
    <property type="project" value="InterPro"/>
</dbReference>
<proteinExistence type="predicted"/>
<accession>A0A1L7CUN4</accession>
<feature type="transmembrane region" description="Helical" evidence="12">
    <location>
        <begin position="123"/>
        <end position="144"/>
    </location>
</feature>
<dbReference type="KEGG" id="cfk:CFRA_10205"/>
<evidence type="ECO:0000256" key="2">
    <source>
        <dbReference type="ARBA" id="ARBA00022448"/>
    </source>
</evidence>
<dbReference type="NCBIfam" id="TIGR01998">
    <property type="entry name" value="PTS-II-BC-nag"/>
    <property type="match status" value="1"/>
</dbReference>
<dbReference type="PANTHER" id="PTHR30009:SF4">
    <property type="entry name" value="PTS SYSTEM N-ACETYLGLUCOSAMINE-SPECIFIC EIICBA COMPONENT"/>
    <property type="match status" value="1"/>
</dbReference>
<dbReference type="EMBL" id="CP009247">
    <property type="protein sequence ID" value="APT89544.1"/>
    <property type="molecule type" value="Genomic_DNA"/>
</dbReference>
<keyword evidence="6" id="KW-0598">Phosphotransferase system</keyword>
<evidence type="ECO:0000256" key="12">
    <source>
        <dbReference type="SAM" id="Phobius"/>
    </source>
</evidence>
<feature type="domain" description="PTS EIIC type-1" evidence="15">
    <location>
        <begin position="1"/>
        <end position="420"/>
    </location>
</feature>
<dbReference type="PANTHER" id="PTHR30009">
    <property type="entry name" value="CYTOCHROME C-TYPE SYNTHESIS PROTEIN AND PTS TRANSMEMBRANE COMPONENT"/>
    <property type="match status" value="1"/>
</dbReference>
<feature type="transmembrane region" description="Helical" evidence="12">
    <location>
        <begin position="51"/>
        <end position="70"/>
    </location>
</feature>
<dbReference type="InterPro" id="IPR011055">
    <property type="entry name" value="Dup_hybrid_motif"/>
</dbReference>
<dbReference type="GO" id="GO:0005886">
    <property type="term" value="C:plasma membrane"/>
    <property type="evidence" value="ECO:0007669"/>
    <property type="project" value="UniProtKB-SubCell"/>
</dbReference>
<protein>
    <recommendedName>
        <fullName evidence="18">PTS N-acetylmuramic acid transporter subunit IIBC</fullName>
    </recommendedName>
</protein>
<dbReference type="InterPro" id="IPR003352">
    <property type="entry name" value="PTS_EIIC"/>
</dbReference>
<evidence type="ECO:0000256" key="1">
    <source>
        <dbReference type="ARBA" id="ARBA00004651"/>
    </source>
</evidence>
<comment type="subcellular location">
    <subcellularLocation>
        <location evidence="1">Cell membrane</location>
        <topology evidence="1">Multi-pass membrane protein</topology>
    </subcellularLocation>
</comment>
<dbReference type="GO" id="GO:0008982">
    <property type="term" value="F:protein-N(PI)-phosphohistidine-sugar phosphotransferase activity"/>
    <property type="evidence" value="ECO:0007669"/>
    <property type="project" value="InterPro"/>
</dbReference>
<dbReference type="InterPro" id="IPR001127">
    <property type="entry name" value="PTS_EIIA_1_perm"/>
</dbReference>
<evidence type="ECO:0008006" key="18">
    <source>
        <dbReference type="Google" id="ProtNLM"/>
    </source>
</evidence>
<dbReference type="AlphaFoldDB" id="A0A1L7CUN4"/>
<dbReference type="PROSITE" id="PS00371">
    <property type="entry name" value="PTS_EIIA_TYPE_1_HIS"/>
    <property type="match status" value="1"/>
</dbReference>
<keyword evidence="3" id="KW-1003">Cell membrane</keyword>
<feature type="transmembrane region" description="Helical" evidence="12">
    <location>
        <begin position="12"/>
        <end position="31"/>
    </location>
</feature>
<dbReference type="PROSITE" id="PS51093">
    <property type="entry name" value="PTS_EIIA_TYPE_1"/>
    <property type="match status" value="1"/>
</dbReference>
<evidence type="ECO:0000259" key="13">
    <source>
        <dbReference type="PROSITE" id="PS51093"/>
    </source>
</evidence>
<dbReference type="STRING" id="1437875.CFRA_10205"/>
<evidence type="ECO:0000256" key="10">
    <source>
        <dbReference type="ARBA" id="ARBA00023136"/>
    </source>
</evidence>
<dbReference type="GO" id="GO:0090563">
    <property type="term" value="F:protein-phosphocysteine-sugar phosphotransferase activity"/>
    <property type="evidence" value="ECO:0007669"/>
    <property type="project" value="TreeGrafter"/>
</dbReference>
<feature type="transmembrane region" description="Helical" evidence="12">
    <location>
        <begin position="282"/>
        <end position="302"/>
    </location>
</feature>
<feature type="transmembrane region" description="Helical" evidence="12">
    <location>
        <begin position="82"/>
        <end position="103"/>
    </location>
</feature>
<feature type="domain" description="PTS EIIA type-1" evidence="13">
    <location>
        <begin position="564"/>
        <end position="671"/>
    </location>
</feature>
<dbReference type="Pfam" id="PF02378">
    <property type="entry name" value="PTS_EIIC"/>
    <property type="match status" value="1"/>
</dbReference>
<dbReference type="PROSITE" id="PS51103">
    <property type="entry name" value="PTS_EIIC_TYPE_1"/>
    <property type="match status" value="1"/>
</dbReference>
<feature type="transmembrane region" description="Helical" evidence="12">
    <location>
        <begin position="388"/>
        <end position="408"/>
    </location>
</feature>
<keyword evidence="4" id="KW-0762">Sugar transport</keyword>
<dbReference type="SUPFAM" id="SSF51261">
    <property type="entry name" value="Duplicated hybrid motif"/>
    <property type="match status" value="1"/>
</dbReference>
<keyword evidence="10 12" id="KW-0472">Membrane</keyword>
<dbReference type="InterPro" id="IPR036878">
    <property type="entry name" value="Glu_permease_IIB"/>
</dbReference>
<dbReference type="Gene3D" id="2.70.70.10">
    <property type="entry name" value="Glucose Permease (Domain IIA)"/>
    <property type="match status" value="1"/>
</dbReference>
<dbReference type="InterPro" id="IPR001996">
    <property type="entry name" value="PTS_IIB_1"/>
</dbReference>
<dbReference type="Proteomes" id="UP000185434">
    <property type="component" value="Chromosome"/>
</dbReference>
<feature type="transmembrane region" description="Helical" evidence="12">
    <location>
        <begin position="332"/>
        <end position="351"/>
    </location>
</feature>
<evidence type="ECO:0000256" key="4">
    <source>
        <dbReference type="ARBA" id="ARBA00022597"/>
    </source>
</evidence>
<dbReference type="GO" id="GO:0016301">
    <property type="term" value="F:kinase activity"/>
    <property type="evidence" value="ECO:0007669"/>
    <property type="project" value="UniProtKB-KW"/>
</dbReference>
<dbReference type="Gene3D" id="3.30.1360.60">
    <property type="entry name" value="Glucose permease domain IIB"/>
    <property type="match status" value="1"/>
</dbReference>
<evidence type="ECO:0000259" key="14">
    <source>
        <dbReference type="PROSITE" id="PS51098"/>
    </source>
</evidence>
<evidence type="ECO:0000256" key="6">
    <source>
        <dbReference type="ARBA" id="ARBA00022683"/>
    </source>
</evidence>
<evidence type="ECO:0000256" key="3">
    <source>
        <dbReference type="ARBA" id="ARBA00022475"/>
    </source>
</evidence>
<feature type="domain" description="PTS EIIB type-1" evidence="14">
    <location>
        <begin position="439"/>
        <end position="521"/>
    </location>
</feature>
<evidence type="ECO:0000313" key="17">
    <source>
        <dbReference type="Proteomes" id="UP000185434"/>
    </source>
</evidence>
<dbReference type="InterPro" id="IPR050429">
    <property type="entry name" value="PTS_Glucose_EIICBA"/>
</dbReference>
<reference evidence="16 17" key="1">
    <citation type="submission" date="2014-08" db="EMBL/GenBank/DDBJ databases">
        <title>Complete genome sequence of Corynebacterium frankenforstense ST18(T) (=DSM 45800(T)), isolated from raw cow milk.</title>
        <authorList>
            <person name="Ruckert C."/>
            <person name="Albersmeier A."/>
            <person name="Winkler A."/>
            <person name="Lipski A."/>
            <person name="Kalinowski J."/>
        </authorList>
    </citation>
    <scope>NUCLEOTIDE SEQUENCE [LARGE SCALE GENOMIC DNA]</scope>
    <source>
        <strain evidence="16 17">ST18</strain>
    </source>
</reference>
<sequence length="698" mass="72674">MAPLQKLGKALMGAVAVLPVAALMMGVGYFLESNGGDNLATVASVFQAAGNAVLGNLGVLFAVAIAFGLAKDSNGAAALSGFLGFVTVTLIVGPEAVAGYRGIEDPEALTGQEALDWASQGWDAIGTGNVLLGIVVGILAAWTYNRFHQTRLPDALAFFSGRRLVPILTSFFSIVLAGVFYLLWPLLYNGLFHFGQWIQGMGAFGAGIYGVVNRLLIPTGLHHALNSIFWFDVVGINDIGKFLGGADTLAAADAATSAATCPGVWDGSTCDVVGVIGQYQAGFFPVMMFGLPGAALAMTLRAKGPRRKVVGSLMLAGALAAFLTGVTEPLEFSFMFAAPLLFVLHALLTGISLAIASFFQWTAGFGFSAGLVDMLLSSQNPLANKWWMLLLLGVIYFFVYFGVFYLVIGWLNLKTPGREDDEAAAEATEEVFSSDDPLVAKSARILQGLGGADNIDSMEYCATRLRTTVVDPELVDDAVIRSANVPGVIHPSHKAVQVVIGPNVQFVHDEVRRQMQHPVAVSATSAPIADAAPADAGASAPVAGTTELACPVAGEVIALDKVEDPAFSGGAVGEGFAVKPAETDELVYGSPVAGTVIMVPKTRHAVALRTAEGLDVLVHIGLDTVKLAGEGLEVLVAKGDTVEIGTPIARVAAADLREKGVDLTTPVVVTNKKKVAAVRAAHTGAAVAGEKAVEVDYH</sequence>
<dbReference type="NCBIfam" id="TIGR00830">
    <property type="entry name" value="PTBA"/>
    <property type="match status" value="1"/>
</dbReference>
<evidence type="ECO:0000313" key="16">
    <source>
        <dbReference type="EMBL" id="APT89544.1"/>
    </source>
</evidence>
<dbReference type="PROSITE" id="PS51098">
    <property type="entry name" value="PTS_EIIB_TYPE_1"/>
    <property type="match status" value="1"/>
</dbReference>
<dbReference type="GO" id="GO:0015764">
    <property type="term" value="P:N-acetylglucosamine transport"/>
    <property type="evidence" value="ECO:0007669"/>
    <property type="project" value="TreeGrafter"/>
</dbReference>
<evidence type="ECO:0000259" key="15">
    <source>
        <dbReference type="PROSITE" id="PS51103"/>
    </source>
</evidence>
<dbReference type="GO" id="GO:0019866">
    <property type="term" value="C:organelle inner membrane"/>
    <property type="evidence" value="ECO:0007669"/>
    <property type="project" value="InterPro"/>
</dbReference>
<dbReference type="InterPro" id="IPR018113">
    <property type="entry name" value="PTrfase_EIIB_Cys"/>
</dbReference>
<keyword evidence="5" id="KW-0808">Transferase</keyword>
<evidence type="ECO:0000256" key="5">
    <source>
        <dbReference type="ARBA" id="ARBA00022679"/>
    </source>
</evidence>